<organism evidence="6 7">
    <name type="scientific">Mariprofundus micogutta</name>
    <dbReference type="NCBI Taxonomy" id="1921010"/>
    <lineage>
        <taxon>Bacteria</taxon>
        <taxon>Pseudomonadati</taxon>
        <taxon>Pseudomonadota</taxon>
        <taxon>Candidatius Mariprofundia</taxon>
        <taxon>Mariprofundales</taxon>
        <taxon>Mariprofundaceae</taxon>
        <taxon>Mariprofundus</taxon>
    </lineage>
</organism>
<feature type="binding site" evidence="3">
    <location>
        <position position="64"/>
    </location>
    <ligand>
        <name>Cu cation</name>
        <dbReference type="ChEBI" id="CHEBI:23378"/>
    </ligand>
</feature>
<accession>A0A1L8CKF4</accession>
<feature type="binding site" evidence="3">
    <location>
        <position position="68"/>
    </location>
    <ligand>
        <name>Cu cation</name>
        <dbReference type="ChEBI" id="CHEBI:23378"/>
    </ligand>
</feature>
<gene>
    <name evidence="6" type="ORF">MMIC_P0327</name>
</gene>
<evidence type="ECO:0000256" key="1">
    <source>
        <dbReference type="ARBA" id="ARBA00010996"/>
    </source>
</evidence>
<dbReference type="STRING" id="1921010.MMIC_P0327"/>
<reference evidence="6 7" key="1">
    <citation type="journal article" date="2017" name="Arch. Microbiol.">
        <title>Mariprofundus micogutta sp. nov., a novel iron-oxidizing zetaproteobacterium isolated from a deep-sea hydrothermal field at the Bayonnaise knoll of the Izu-Ogasawara arc, and a description of Mariprofundales ord. nov. and Zetaproteobacteria classis nov.</title>
        <authorList>
            <person name="Makita H."/>
            <person name="Tanaka E."/>
            <person name="Mitsunobu S."/>
            <person name="Miyazaki M."/>
            <person name="Nunoura T."/>
            <person name="Uematsu K."/>
            <person name="Takaki Y."/>
            <person name="Nishi S."/>
            <person name="Shimamura S."/>
            <person name="Takai K."/>
        </authorList>
    </citation>
    <scope>NUCLEOTIDE SEQUENCE [LARGE SCALE GENOMIC DNA]</scope>
    <source>
        <strain evidence="6 7">ET2</strain>
    </source>
</reference>
<name>A0A1L8CKF4_9PROT</name>
<dbReference type="AlphaFoldDB" id="A0A1L8CKF4"/>
<protein>
    <submittedName>
        <fullName evidence="6">Protein SCO1/2</fullName>
    </submittedName>
</protein>
<dbReference type="SUPFAM" id="SSF52833">
    <property type="entry name" value="Thioredoxin-like"/>
    <property type="match status" value="1"/>
</dbReference>
<evidence type="ECO:0000256" key="3">
    <source>
        <dbReference type="PIRSR" id="PIRSR603782-1"/>
    </source>
</evidence>
<keyword evidence="3" id="KW-0479">Metal-binding</keyword>
<dbReference type="PROSITE" id="PS51352">
    <property type="entry name" value="THIOREDOXIN_2"/>
    <property type="match status" value="1"/>
</dbReference>
<dbReference type="PANTHER" id="PTHR12151:SF25">
    <property type="entry name" value="LINALOOL DEHYDRATASE_ISOMERASE DOMAIN-CONTAINING PROTEIN"/>
    <property type="match status" value="1"/>
</dbReference>
<feature type="domain" description="Thioredoxin" evidence="5">
    <location>
        <begin position="27"/>
        <end position="193"/>
    </location>
</feature>
<keyword evidence="4" id="KW-1015">Disulfide bond</keyword>
<keyword evidence="2 3" id="KW-0186">Copper</keyword>
<sequence length="197" mass="22233">MRMNFSARRYIVVMLIGLTTLLLSSCSSEQVTRDDFTLQSVDGPVSLSEYRNNIVLLFFGYTHCPDVCPATMNNVASALRTLDPVDTARVKVLFVTVDPERDSAEYLDRYLAYFNPEFIGLSGSAEEIKKAARVFEVEFFKEGERADNKYEVTHSSFLFLLDGDGKTVDIMSHRTKPDDIAIALRKWLNALPSDAVR</sequence>
<dbReference type="Pfam" id="PF02630">
    <property type="entry name" value="SCO1-SenC"/>
    <property type="match status" value="1"/>
</dbReference>
<feature type="disulfide bond" description="Redox-active" evidence="4">
    <location>
        <begin position="64"/>
        <end position="68"/>
    </location>
</feature>
<evidence type="ECO:0000256" key="4">
    <source>
        <dbReference type="PIRSR" id="PIRSR603782-2"/>
    </source>
</evidence>
<dbReference type="Gene3D" id="3.40.30.10">
    <property type="entry name" value="Glutaredoxin"/>
    <property type="match status" value="1"/>
</dbReference>
<keyword evidence="7" id="KW-1185">Reference proteome</keyword>
<dbReference type="InterPro" id="IPR013766">
    <property type="entry name" value="Thioredoxin_domain"/>
</dbReference>
<evidence type="ECO:0000313" key="7">
    <source>
        <dbReference type="Proteomes" id="UP000231632"/>
    </source>
</evidence>
<dbReference type="FunFam" id="3.40.30.10:FF:000013">
    <property type="entry name" value="Blast:Protein SCO1 homolog, mitochondrial"/>
    <property type="match status" value="1"/>
</dbReference>
<dbReference type="Proteomes" id="UP000231632">
    <property type="component" value="Unassembled WGS sequence"/>
</dbReference>
<dbReference type="GO" id="GO:0046872">
    <property type="term" value="F:metal ion binding"/>
    <property type="evidence" value="ECO:0007669"/>
    <property type="project" value="UniProtKB-KW"/>
</dbReference>
<feature type="binding site" evidence="3">
    <location>
        <position position="154"/>
    </location>
    <ligand>
        <name>Cu cation</name>
        <dbReference type="ChEBI" id="CHEBI:23378"/>
    </ligand>
</feature>
<evidence type="ECO:0000259" key="5">
    <source>
        <dbReference type="PROSITE" id="PS51352"/>
    </source>
</evidence>
<evidence type="ECO:0000256" key="2">
    <source>
        <dbReference type="ARBA" id="ARBA00023008"/>
    </source>
</evidence>
<comment type="similarity">
    <text evidence="1">Belongs to the SCO1/2 family.</text>
</comment>
<dbReference type="InterPro" id="IPR036249">
    <property type="entry name" value="Thioredoxin-like_sf"/>
</dbReference>
<dbReference type="CDD" id="cd02968">
    <property type="entry name" value="SCO"/>
    <property type="match status" value="1"/>
</dbReference>
<evidence type="ECO:0000313" key="6">
    <source>
        <dbReference type="EMBL" id="GAV19393.1"/>
    </source>
</evidence>
<dbReference type="OrthoDB" id="5295811at2"/>
<dbReference type="PANTHER" id="PTHR12151">
    <property type="entry name" value="ELECTRON TRANSPORT PROTIN SCO1/SENC FAMILY MEMBER"/>
    <property type="match status" value="1"/>
</dbReference>
<dbReference type="PROSITE" id="PS51257">
    <property type="entry name" value="PROKAR_LIPOPROTEIN"/>
    <property type="match status" value="1"/>
</dbReference>
<dbReference type="EMBL" id="BDFD01000002">
    <property type="protein sequence ID" value="GAV19393.1"/>
    <property type="molecule type" value="Genomic_DNA"/>
</dbReference>
<proteinExistence type="inferred from homology"/>
<comment type="caution">
    <text evidence="6">The sequence shown here is derived from an EMBL/GenBank/DDBJ whole genome shotgun (WGS) entry which is preliminary data.</text>
</comment>
<dbReference type="InterPro" id="IPR003782">
    <property type="entry name" value="SCO1/SenC"/>
</dbReference>